<feature type="site" description="Part of a proton relay during catalysis" evidence="12">
    <location>
        <position position="48"/>
    </location>
</feature>
<protein>
    <recommendedName>
        <fullName evidence="4 12">4-hydroxy-tetrahydrodipicolinate synthase</fullName>
        <shortName evidence="12">HTPA synthase</shortName>
        <ecNumber evidence="4 12">4.3.3.7</ecNumber>
    </recommendedName>
</protein>
<sequence length="316" mass="34721">MNAVDRLRGSLVPLVTPFRNGAVDWEGFAGLIEWQIASGSHGLVITGTTGEPSALTFEERVGLYRLAVEVARGRVPVIAGTGTNNFEETVRLSQAAQAAGVDALLVVVPYYVRPSQEGLFRYFKGIAERVDLPVILYNIPGRTAAHLEIDTVARLREACPNIIGIKEANRDFEHINRLLHRMGRDFRVYSGIELLCFPVLAIGGAGYVSATGNVLPDRVARLYDLVVADRWREAQDLHHELLPLNDALFIETNPVPAKTALGMMGKIAPEVRLPLAPMRPENVERLRRVLQSYGLIERPPEPEGPSEKPEIPPGSA</sequence>
<keyword evidence="5 12" id="KW-0963">Cytoplasm</keyword>
<comment type="caution">
    <text evidence="17">The sequence shown here is derived from an EMBL/GenBank/DDBJ whole genome shotgun (WGS) entry which is preliminary data.</text>
</comment>
<feature type="region of interest" description="Disordered" evidence="16">
    <location>
        <begin position="294"/>
        <end position="316"/>
    </location>
</feature>
<feature type="binding site" evidence="12 15">
    <location>
        <position position="49"/>
    </location>
    <ligand>
        <name>pyruvate</name>
        <dbReference type="ChEBI" id="CHEBI:15361"/>
    </ligand>
</feature>
<feature type="site" description="Part of a proton relay during catalysis" evidence="12">
    <location>
        <position position="111"/>
    </location>
</feature>
<dbReference type="GO" id="GO:0019877">
    <property type="term" value="P:diaminopimelate biosynthetic process"/>
    <property type="evidence" value="ECO:0007669"/>
    <property type="project" value="UniProtKB-UniRule"/>
</dbReference>
<dbReference type="PANTHER" id="PTHR12128">
    <property type="entry name" value="DIHYDRODIPICOLINATE SYNTHASE"/>
    <property type="match status" value="1"/>
</dbReference>
<evidence type="ECO:0000256" key="4">
    <source>
        <dbReference type="ARBA" id="ARBA00012086"/>
    </source>
</evidence>
<evidence type="ECO:0000313" key="18">
    <source>
        <dbReference type="Proteomes" id="UP000236642"/>
    </source>
</evidence>
<evidence type="ECO:0000256" key="2">
    <source>
        <dbReference type="ARBA" id="ARBA00005120"/>
    </source>
</evidence>
<comment type="catalytic activity">
    <reaction evidence="11 12">
        <text>L-aspartate 4-semialdehyde + pyruvate = (2S,4S)-4-hydroxy-2,3,4,5-tetrahydrodipicolinate + H2O + H(+)</text>
        <dbReference type="Rhea" id="RHEA:34171"/>
        <dbReference type="ChEBI" id="CHEBI:15361"/>
        <dbReference type="ChEBI" id="CHEBI:15377"/>
        <dbReference type="ChEBI" id="CHEBI:15378"/>
        <dbReference type="ChEBI" id="CHEBI:67139"/>
        <dbReference type="ChEBI" id="CHEBI:537519"/>
        <dbReference type="EC" id="4.3.3.7"/>
    </reaction>
</comment>
<evidence type="ECO:0000256" key="9">
    <source>
        <dbReference type="ARBA" id="ARBA00023239"/>
    </source>
</evidence>
<dbReference type="Proteomes" id="UP000236642">
    <property type="component" value="Unassembled WGS sequence"/>
</dbReference>
<dbReference type="EMBL" id="BEHY01000016">
    <property type="protein sequence ID" value="GBD08733.1"/>
    <property type="molecule type" value="Genomic_DNA"/>
</dbReference>
<evidence type="ECO:0000256" key="14">
    <source>
        <dbReference type="PIRSR" id="PIRSR001365-1"/>
    </source>
</evidence>
<dbReference type="PRINTS" id="PR00146">
    <property type="entry name" value="DHPICSNTHASE"/>
</dbReference>
<dbReference type="HAMAP" id="MF_00418">
    <property type="entry name" value="DapA"/>
    <property type="match status" value="1"/>
</dbReference>
<dbReference type="PROSITE" id="PS00666">
    <property type="entry name" value="DHDPS_2"/>
    <property type="match status" value="1"/>
</dbReference>
<feature type="binding site" evidence="12 15">
    <location>
        <position position="208"/>
    </location>
    <ligand>
        <name>pyruvate</name>
        <dbReference type="ChEBI" id="CHEBI:15361"/>
    </ligand>
</feature>
<evidence type="ECO:0000256" key="5">
    <source>
        <dbReference type="ARBA" id="ARBA00022490"/>
    </source>
</evidence>
<dbReference type="CDD" id="cd00950">
    <property type="entry name" value="DHDPS"/>
    <property type="match status" value="1"/>
</dbReference>
<feature type="compositionally biased region" description="Basic and acidic residues" evidence="16">
    <location>
        <begin position="298"/>
        <end position="310"/>
    </location>
</feature>
<evidence type="ECO:0000256" key="13">
    <source>
        <dbReference type="PIRNR" id="PIRNR001365"/>
    </source>
</evidence>
<name>A0A2H5Y5M1_9CHLR</name>
<evidence type="ECO:0000256" key="11">
    <source>
        <dbReference type="ARBA" id="ARBA00047836"/>
    </source>
</evidence>
<keyword evidence="6 12" id="KW-0028">Amino-acid biosynthesis</keyword>
<evidence type="ECO:0000256" key="16">
    <source>
        <dbReference type="SAM" id="MobiDB-lite"/>
    </source>
</evidence>
<comment type="pathway">
    <text evidence="2 12">Amino-acid biosynthesis; L-lysine biosynthesis via DAP pathway; (S)-tetrahydrodipicolinate from L-aspartate: step 3/4.</text>
</comment>
<organism evidence="17 18">
    <name type="scientific">Candidatus Thermoflexus japonica</name>
    <dbReference type="NCBI Taxonomy" id="2035417"/>
    <lineage>
        <taxon>Bacteria</taxon>
        <taxon>Bacillati</taxon>
        <taxon>Chloroflexota</taxon>
        <taxon>Thermoflexia</taxon>
        <taxon>Thermoflexales</taxon>
        <taxon>Thermoflexaceae</taxon>
        <taxon>Thermoflexus</taxon>
    </lineage>
</organism>
<comment type="function">
    <text evidence="1 12">Catalyzes the condensation of (S)-aspartate-beta-semialdehyde [(S)-ASA] and pyruvate to 4-hydroxy-tetrahydrodipicolinate (HTPA).</text>
</comment>
<comment type="subcellular location">
    <subcellularLocation>
        <location evidence="12">Cytoplasm</location>
    </subcellularLocation>
</comment>
<dbReference type="EC" id="4.3.3.7" evidence="4 12"/>
<dbReference type="GO" id="GO:0009089">
    <property type="term" value="P:lysine biosynthetic process via diaminopimelate"/>
    <property type="evidence" value="ECO:0007669"/>
    <property type="project" value="UniProtKB-UniRule"/>
</dbReference>
<proteinExistence type="inferred from homology"/>
<comment type="caution">
    <text evidence="12">Was originally thought to be a dihydrodipicolinate synthase (DHDPS), catalyzing the condensation of (S)-aspartate-beta-semialdehyde [(S)-ASA] and pyruvate to dihydrodipicolinate (DHDP). However, it was shown in E.coli that the product of the enzymatic reaction is not dihydrodipicolinate but in fact (4S)-4-hydroxy-2,3,4,5-tetrahydro-(2S)-dipicolinic acid (HTPA), and that the consecutive dehydration reaction leading to DHDP is not spontaneous but catalyzed by DapB.</text>
</comment>
<keyword evidence="8 12" id="KW-0457">Lysine biosynthesis</keyword>
<dbReference type="NCBIfam" id="TIGR00674">
    <property type="entry name" value="dapA"/>
    <property type="match status" value="1"/>
</dbReference>
<dbReference type="PIRSF" id="PIRSF001365">
    <property type="entry name" value="DHDPS"/>
    <property type="match status" value="1"/>
</dbReference>
<dbReference type="InterPro" id="IPR013785">
    <property type="entry name" value="Aldolase_TIM"/>
</dbReference>
<evidence type="ECO:0000256" key="7">
    <source>
        <dbReference type="ARBA" id="ARBA00022915"/>
    </source>
</evidence>
<gene>
    <name evidence="12 17" type="primary">dapA</name>
    <name evidence="17" type="ORF">HRbin22_00974</name>
</gene>
<evidence type="ECO:0000256" key="10">
    <source>
        <dbReference type="ARBA" id="ARBA00023270"/>
    </source>
</evidence>
<dbReference type="GO" id="GO:0008840">
    <property type="term" value="F:4-hydroxy-tetrahydrodipicolinate synthase activity"/>
    <property type="evidence" value="ECO:0007669"/>
    <property type="project" value="UniProtKB-UniRule"/>
</dbReference>
<keyword evidence="10 12" id="KW-0704">Schiff base</keyword>
<evidence type="ECO:0000256" key="1">
    <source>
        <dbReference type="ARBA" id="ARBA00003294"/>
    </source>
</evidence>
<keyword evidence="9 12" id="KW-0456">Lyase</keyword>
<evidence type="ECO:0000256" key="6">
    <source>
        <dbReference type="ARBA" id="ARBA00022605"/>
    </source>
</evidence>
<dbReference type="PANTHER" id="PTHR12128:SF66">
    <property type="entry name" value="4-HYDROXY-2-OXOGLUTARATE ALDOLASE, MITOCHONDRIAL"/>
    <property type="match status" value="1"/>
</dbReference>
<keyword evidence="7 12" id="KW-0220">Diaminopimelate biosynthesis</keyword>
<feature type="active site" description="Schiff-base intermediate with substrate" evidence="12 14">
    <location>
        <position position="166"/>
    </location>
</feature>
<evidence type="ECO:0000256" key="3">
    <source>
        <dbReference type="ARBA" id="ARBA00007592"/>
    </source>
</evidence>
<dbReference type="GO" id="GO:0005737">
    <property type="term" value="C:cytoplasm"/>
    <property type="evidence" value="ECO:0007669"/>
    <property type="project" value="UniProtKB-SubCell"/>
</dbReference>
<comment type="similarity">
    <text evidence="3 12 13">Belongs to the DapA family.</text>
</comment>
<dbReference type="SUPFAM" id="SSF51569">
    <property type="entry name" value="Aldolase"/>
    <property type="match status" value="1"/>
</dbReference>
<accession>A0A2H5Y5M1</accession>
<dbReference type="AlphaFoldDB" id="A0A2H5Y5M1"/>
<dbReference type="Gene3D" id="3.20.20.70">
    <property type="entry name" value="Aldolase class I"/>
    <property type="match status" value="1"/>
</dbReference>
<dbReference type="SMART" id="SM01130">
    <property type="entry name" value="DHDPS"/>
    <property type="match status" value="1"/>
</dbReference>
<dbReference type="InterPro" id="IPR002220">
    <property type="entry name" value="DapA-like"/>
</dbReference>
<dbReference type="InterPro" id="IPR020625">
    <property type="entry name" value="Schiff_base-form_aldolases_AS"/>
</dbReference>
<dbReference type="UniPathway" id="UPA00034">
    <property type="reaction ID" value="UER00017"/>
</dbReference>
<comment type="subunit">
    <text evidence="12">Homotetramer; dimer of dimers.</text>
</comment>
<evidence type="ECO:0000256" key="12">
    <source>
        <dbReference type="HAMAP-Rule" id="MF_00418"/>
    </source>
</evidence>
<dbReference type="InterPro" id="IPR005263">
    <property type="entry name" value="DapA"/>
</dbReference>
<evidence type="ECO:0000256" key="8">
    <source>
        <dbReference type="ARBA" id="ARBA00023154"/>
    </source>
</evidence>
<evidence type="ECO:0000256" key="15">
    <source>
        <dbReference type="PIRSR" id="PIRSR001365-2"/>
    </source>
</evidence>
<reference evidence="18" key="1">
    <citation type="submission" date="2017-09" db="EMBL/GenBank/DDBJ databases">
        <title>Metaegenomics of thermophilic ammonia-oxidizing enrichment culture.</title>
        <authorList>
            <person name="Kato S."/>
            <person name="Suzuki K."/>
        </authorList>
    </citation>
    <scope>NUCLEOTIDE SEQUENCE [LARGE SCALE GENOMIC DNA]</scope>
</reference>
<dbReference type="Pfam" id="PF00701">
    <property type="entry name" value="DHDPS"/>
    <property type="match status" value="1"/>
</dbReference>
<evidence type="ECO:0000313" key="17">
    <source>
        <dbReference type="EMBL" id="GBD08733.1"/>
    </source>
</evidence>
<feature type="active site" description="Proton donor/acceptor" evidence="12 14">
    <location>
        <position position="137"/>
    </location>
</feature>